<evidence type="ECO:0000256" key="5">
    <source>
        <dbReference type="ARBA" id="ARBA00023212"/>
    </source>
</evidence>
<feature type="region of interest" description="Disordered" evidence="7">
    <location>
        <begin position="2215"/>
        <end position="2297"/>
    </location>
</feature>
<feature type="compositionally biased region" description="Polar residues" evidence="7">
    <location>
        <begin position="1053"/>
        <end position="1067"/>
    </location>
</feature>
<feature type="region of interest" description="Disordered" evidence="7">
    <location>
        <begin position="1161"/>
        <end position="1202"/>
    </location>
</feature>
<feature type="compositionally biased region" description="Polar residues" evidence="7">
    <location>
        <begin position="366"/>
        <end position="378"/>
    </location>
</feature>
<feature type="coiled-coil region" evidence="6">
    <location>
        <begin position="1085"/>
        <end position="1112"/>
    </location>
</feature>
<feature type="region of interest" description="Disordered" evidence="7">
    <location>
        <begin position="1820"/>
        <end position="1839"/>
    </location>
</feature>
<evidence type="ECO:0000256" key="4">
    <source>
        <dbReference type="ARBA" id="ARBA00023054"/>
    </source>
</evidence>
<keyword evidence="10" id="KW-1185">Reference proteome</keyword>
<dbReference type="GO" id="GO:0005737">
    <property type="term" value="C:cytoplasm"/>
    <property type="evidence" value="ECO:0007669"/>
    <property type="project" value="UniProtKB-ARBA"/>
</dbReference>
<evidence type="ECO:0000256" key="6">
    <source>
        <dbReference type="SAM" id="Coils"/>
    </source>
</evidence>
<accession>A0A564YD79</accession>
<feature type="compositionally biased region" description="Polar residues" evidence="7">
    <location>
        <begin position="2144"/>
        <end position="2159"/>
    </location>
</feature>
<organism evidence="9 10">
    <name type="scientific">Hymenolepis diminuta</name>
    <name type="common">Rat tapeworm</name>
    <dbReference type="NCBI Taxonomy" id="6216"/>
    <lineage>
        <taxon>Eukaryota</taxon>
        <taxon>Metazoa</taxon>
        <taxon>Spiralia</taxon>
        <taxon>Lophotrochozoa</taxon>
        <taxon>Platyhelminthes</taxon>
        <taxon>Cestoda</taxon>
        <taxon>Eucestoda</taxon>
        <taxon>Cyclophyllidea</taxon>
        <taxon>Hymenolepididae</taxon>
        <taxon>Hymenolepis</taxon>
    </lineage>
</organism>
<evidence type="ECO:0000259" key="8">
    <source>
        <dbReference type="Pfam" id="PF10495"/>
    </source>
</evidence>
<evidence type="ECO:0000256" key="2">
    <source>
        <dbReference type="ARBA" id="ARBA00022490"/>
    </source>
</evidence>
<dbReference type="EMBL" id="CABIJS010000166">
    <property type="protein sequence ID" value="VUZ45221.1"/>
    <property type="molecule type" value="Genomic_DNA"/>
</dbReference>
<feature type="compositionally biased region" description="Low complexity" evidence="7">
    <location>
        <begin position="1161"/>
        <end position="1175"/>
    </location>
</feature>
<sequence length="2297" mass="251523">MTDCIREELINGKDECFNKVVQYLDEKSDEYYRRLCEVFGSTEYFEQFKQCYENSVSPDVDNQALSPLHEHLCAILEWRSLLATEVEALQAMKTEIEDYPKDFEIQIRLSESLHEQNRLRRELETLKEQAERLQMENNAYNAIVDEVKKDCNEKVAEANERAKKAEKAFIDLTRHRSVNQASESSTLVSKPPNAALQKRTSETMLNAMSPFSFKSSMDKVQSSSSRFKAYSTLTWEGFDSLDEDSSEEEKATPVSKPIVFPVELEPEVVEPPPSKTAKLEVIPSIPTPPNKDELPKTPTEEKRPSTPESFVTELPKLDASPIRPAKSPGPEDTIDETDKNIRTSLSSTPRKSLPVTPHQAEEVSTLEPSTPAVPSSNPSHSLMVANSHINSQNSIAEVFADSAGSDVVDKAAYLQLYDKYLDLQSELEKVNSRREQSVANNTDALSSGVVPGNELGLTTQLNDLRDQVCDIEGHQADLASSARISGGNIFSTIPNTPKHFTDWSISLDQTNASNAAIDTSDNDIEGHDGAVKALRPSLSVGQQTDMSLLCANCSSDSVNTHSGLVPLQEVSPSALGVHMLSPASTLQELNVDFSESTARQGSGLELVESACSPIPDLTPKSKDASAECHLTTEALREKNRELSDSLTGAAGICADILRRLSTLRSDVPLHSTDNIDGTLNNDAIDLKSTLKMLGSEVERLGRSYVELEAKQASQPSYMAEITKLREKLEEAERMIEAKSPFDAQLSAMIMNEVLEAEREQLQRELNQRLADCGTTHATSVAELEKVQADLSARLSASEIRACNLESERNAIVQKLNATERFLNEQLQERELEREEYQTEVSNLRLEITSLRNKLTILQRQKSLESVSTSSSLAHTPFASPMKPQKSKSRQSGIQALATSTPVTNSSQGPVRPRTLTPSLLSVPDASDQSDVDDSPAFELAPTPQGMEPQTHSLPRDWSRPLSAGDALLRQQVRPPVKMITTSVGGCPVELVDVSISAQNSLSDPSSSSPTEIDGDLDTTDELEDVETVTTTAAAMGLVTTVTTTKKKRKNGRHNPTTSVSRMITSPEVSPNNLGLDVEMRHVAEVQELREALIAAQNLLAEKEMELEDMRAQFEPHIKPLHESVEVQTSTNAPADSGACWSCKSQLTHLNNNSIVAIGAVSTSQTQQIPTSTQTQRGSRDSTLSPPPLTQQHSEGSSGSNAEAFVSSELGDGEEEDQIIDVDEEEAEMYQQMEHASSSESDHLVADLEEAKAENEALKAEINGLINYQDDLHRDFELVQSMLEERQSEVERLQKELLEMPIRLQADFDASIRKLQKHMSDKCDVVEERDEDLYVLNEEKEALAQRVKELESEISSLRENLEAGVNREDTASQTDPPHCTVESGIQVDLERSDSSPKAVDHSCADTDCASEDDLPFDGDFIAPVIQTSNQSAAPQTTEDTLAAVDQLQRESCRLLSLSLTTAAPEDPNDYKSQLISRLIEANRMLKSVIENVTKDQDISTAEESAMTTPRSKSLSNPLYSSLLSALLADRKATLSLLTLNTIDQTSNAALVRSSKGGKINEVMKALAGYAAVEEERWKEVSSALASDRKSLLSDVDSMKRRQDSFLEEVAHLSNQLSARDTVVAEKSAAVNKMSEEIKSLEVTISDLHKQMEEAKKDKENMIEMTRSQIEEERQRASELESTLESSQIALSEARERVAALEKDLQKSSAEVRLEQNRSQLAETRITQLEQEVKTLKSSYVRVGPKVNVNMGVEDLRQNSPSTVSHLSNQLASVRLQAIQAEKMSRDLHTCNQGLRVSLAEAELALLPLSLGKENGHYLVNGGGGGSGSSSGDDESAPYSGVDPVPASRILPKQLTDSGFADTPAGLRRLHLTCMRLLHLVSLTTGASAHGDPSSSSSSSDSLNNPAELLRYAVLGGKKADYAELHPGPTEVYACLAEIELNVRAMVGGGVSCGLGNGSALKSNAAVAALLAQAKQLILNGVSQLDSSMAQITSSVDAPDSISQILTECKSTQCSLVTNHQSSGDSRTVSLEKFRHMSARYLRMESYRRALVYQKQYLLLLLGDFQHSVQRVTASLGQGLLMGTSSRQDVDGNLLSTPPHWPLDSPPPLVRFRAVARCIMVIHRVKQLRLKWLRTGIRGHAPVYLTSDSRTSTTTGQSNAITSSASASTVVPTPVSTVGYSPQLLTRHSNLSLASQHRVSGERSTYSLTPVARYQGSGLDVSQRRNNSTPSVNQISRGPSFPRMDTQQHHQVEVSGSLRQQQYQTPPGQHHRVPTSSTGAPDDRAGVASSRYRWDSFRG</sequence>
<feature type="coiled-coil region" evidence="6">
    <location>
        <begin position="812"/>
        <end position="860"/>
    </location>
</feature>
<feature type="region of interest" description="Disordered" evidence="7">
    <location>
        <begin position="865"/>
        <end position="956"/>
    </location>
</feature>
<feature type="coiled-coil region" evidence="6">
    <location>
        <begin position="714"/>
        <end position="771"/>
    </location>
</feature>
<feature type="region of interest" description="Disordered" evidence="7">
    <location>
        <begin position="1044"/>
        <end position="1067"/>
    </location>
</feature>
<feature type="compositionally biased region" description="Low complexity" evidence="7">
    <location>
        <begin position="2160"/>
        <end position="2171"/>
    </location>
</feature>
<comment type="subcellular location">
    <subcellularLocation>
        <location evidence="1">Cytoplasm</location>
        <location evidence="1">Cytoskeleton</location>
        <location evidence="1">Microtubule organizing center</location>
    </subcellularLocation>
</comment>
<feature type="coiled-coil region" evidence="6">
    <location>
        <begin position="1240"/>
        <end position="1295"/>
    </location>
</feature>
<keyword evidence="3" id="KW-0597">Phosphoprotein</keyword>
<feature type="compositionally biased region" description="Basic and acidic residues" evidence="7">
    <location>
        <begin position="290"/>
        <end position="305"/>
    </location>
</feature>
<dbReference type="Pfam" id="PF10495">
    <property type="entry name" value="PACT_coil_coil"/>
    <property type="match status" value="1"/>
</dbReference>
<gene>
    <name evidence="9" type="ORF">WMSIL1_LOCUS5360</name>
</gene>
<dbReference type="Gene3D" id="1.10.287.1490">
    <property type="match status" value="1"/>
</dbReference>
<reference evidence="9 10" key="1">
    <citation type="submission" date="2019-07" db="EMBL/GenBank/DDBJ databases">
        <authorList>
            <person name="Jastrzebski P J."/>
            <person name="Paukszto L."/>
            <person name="Jastrzebski P J."/>
        </authorList>
    </citation>
    <scope>NUCLEOTIDE SEQUENCE [LARGE SCALE GENOMIC DNA]</scope>
    <source>
        <strain evidence="9 10">WMS-il1</strain>
    </source>
</reference>
<feature type="domain" description="Pericentrin/AKAP-450 centrosomal targeting" evidence="8">
    <location>
        <begin position="2038"/>
        <end position="2130"/>
    </location>
</feature>
<feature type="compositionally biased region" description="Low complexity" evidence="7">
    <location>
        <begin position="998"/>
        <end position="1011"/>
    </location>
</feature>
<protein>
    <recommendedName>
        <fullName evidence="8">Pericentrin/AKAP-450 centrosomal targeting domain-containing protein</fullName>
    </recommendedName>
</protein>
<evidence type="ECO:0000256" key="1">
    <source>
        <dbReference type="ARBA" id="ARBA00004267"/>
    </source>
</evidence>
<evidence type="ECO:0000313" key="9">
    <source>
        <dbReference type="EMBL" id="VUZ45221.1"/>
    </source>
</evidence>
<dbReference type="PANTHER" id="PTHR45615:SF80">
    <property type="entry name" value="GRIP DOMAIN-CONTAINING PROTEIN"/>
    <property type="match status" value="1"/>
</dbReference>
<keyword evidence="4 6" id="KW-0175">Coiled coil</keyword>
<feature type="compositionally biased region" description="Polar residues" evidence="7">
    <location>
        <begin position="2255"/>
        <end position="2265"/>
    </location>
</feature>
<feature type="compositionally biased region" description="Polar residues" evidence="7">
    <location>
        <begin position="1189"/>
        <end position="1200"/>
    </location>
</feature>
<dbReference type="Proteomes" id="UP000321570">
    <property type="component" value="Unassembled WGS sequence"/>
</dbReference>
<evidence type="ECO:0000256" key="3">
    <source>
        <dbReference type="ARBA" id="ARBA00022553"/>
    </source>
</evidence>
<dbReference type="GO" id="GO:0005815">
    <property type="term" value="C:microtubule organizing center"/>
    <property type="evidence" value="ECO:0007669"/>
    <property type="project" value="UniProtKB-SubCell"/>
</dbReference>
<feature type="region of interest" description="Disordered" evidence="7">
    <location>
        <begin position="2144"/>
        <end position="2171"/>
    </location>
</feature>
<keyword evidence="2" id="KW-0963">Cytoplasm</keyword>
<feature type="region of interest" description="Disordered" evidence="7">
    <location>
        <begin position="998"/>
        <end position="1017"/>
    </location>
</feature>
<feature type="coiled-coil region" evidence="6">
    <location>
        <begin position="109"/>
        <end position="175"/>
    </location>
</feature>
<dbReference type="InterPro" id="IPR019528">
    <property type="entry name" value="PACT_domain"/>
</dbReference>
<feature type="compositionally biased region" description="Polar residues" evidence="7">
    <location>
        <begin position="2222"/>
        <end position="2235"/>
    </location>
</feature>
<name>A0A564YD79_HYMDI</name>
<dbReference type="PANTHER" id="PTHR45615">
    <property type="entry name" value="MYOSIN HEAVY CHAIN, NON-MUSCLE"/>
    <property type="match status" value="1"/>
</dbReference>
<feature type="region of interest" description="Disordered" evidence="7">
    <location>
        <begin position="265"/>
        <end position="378"/>
    </location>
</feature>
<evidence type="ECO:0000256" key="7">
    <source>
        <dbReference type="SAM" id="MobiDB-lite"/>
    </source>
</evidence>
<feature type="coiled-coil region" evidence="6">
    <location>
        <begin position="1332"/>
        <end position="1366"/>
    </location>
</feature>
<proteinExistence type="predicted"/>
<evidence type="ECO:0000313" key="10">
    <source>
        <dbReference type="Proteomes" id="UP000321570"/>
    </source>
</evidence>
<feature type="coiled-coil region" evidence="6">
    <location>
        <begin position="1622"/>
        <end position="1737"/>
    </location>
</feature>
<keyword evidence="5" id="KW-0206">Cytoskeleton</keyword>
<feature type="compositionally biased region" description="Polar residues" evidence="7">
    <location>
        <begin position="889"/>
        <end position="908"/>
    </location>
</feature>